<evidence type="ECO:0000256" key="3">
    <source>
        <dbReference type="ARBA" id="ARBA00049244"/>
    </source>
</evidence>
<dbReference type="GO" id="GO:0003887">
    <property type="term" value="F:DNA-directed DNA polymerase activity"/>
    <property type="evidence" value="ECO:0007669"/>
    <property type="project" value="UniProtKB-KW"/>
</dbReference>
<dbReference type="PANTHER" id="PTHR11669">
    <property type="entry name" value="REPLICATION FACTOR C / DNA POLYMERASE III GAMMA-TAU SUBUNIT"/>
    <property type="match status" value="1"/>
</dbReference>
<dbReference type="InterPro" id="IPR050238">
    <property type="entry name" value="DNA_Rep/Repair_Clamp_Loader"/>
</dbReference>
<accession>A0A948X086</accession>
<keyword evidence="2" id="KW-0239">DNA-directed DNA polymerase</keyword>
<protein>
    <recommendedName>
        <fullName evidence="1">DNA-directed DNA polymerase</fullName>
        <ecNumber evidence="1">2.7.7.7</ecNumber>
    </recommendedName>
</protein>
<dbReference type="SUPFAM" id="SSF52540">
    <property type="entry name" value="P-loop containing nucleoside triphosphate hydrolases"/>
    <property type="match status" value="1"/>
</dbReference>
<dbReference type="PANTHER" id="PTHR11669:SF8">
    <property type="entry name" value="DNA POLYMERASE III SUBUNIT DELTA"/>
    <property type="match status" value="1"/>
</dbReference>
<name>A0A948X086_9GAMM</name>
<evidence type="ECO:0000313" key="4">
    <source>
        <dbReference type="EMBL" id="MBU3844949.1"/>
    </source>
</evidence>
<keyword evidence="2" id="KW-0808">Transferase</keyword>
<comment type="caution">
    <text evidence="4">The sequence shown here is derived from an EMBL/GenBank/DDBJ whole genome shotgun (WGS) entry which is preliminary data.</text>
</comment>
<dbReference type="GO" id="GO:0006261">
    <property type="term" value="P:DNA-templated DNA replication"/>
    <property type="evidence" value="ECO:0007669"/>
    <property type="project" value="TreeGrafter"/>
</dbReference>
<dbReference type="AlphaFoldDB" id="A0A948X086"/>
<dbReference type="EC" id="2.7.7.7" evidence="1"/>
<evidence type="ECO:0000313" key="5">
    <source>
        <dbReference type="Proteomes" id="UP000733611"/>
    </source>
</evidence>
<gene>
    <name evidence="4" type="ORF">H9847_08845</name>
</gene>
<dbReference type="Gene3D" id="3.40.50.300">
    <property type="entry name" value="P-loop containing nucleotide triphosphate hydrolases"/>
    <property type="match status" value="1"/>
</dbReference>
<dbReference type="Pfam" id="PF13177">
    <property type="entry name" value="DNA_pol3_delta2"/>
    <property type="match status" value="1"/>
</dbReference>
<proteinExistence type="predicted"/>
<reference evidence="4" key="1">
    <citation type="journal article" date="2021" name="PeerJ">
        <title>Extensive microbial diversity within the chicken gut microbiome revealed by metagenomics and culture.</title>
        <authorList>
            <person name="Gilroy R."/>
            <person name="Ravi A."/>
            <person name="Getino M."/>
            <person name="Pursley I."/>
            <person name="Horton D.L."/>
            <person name="Alikhan N.F."/>
            <person name="Baker D."/>
            <person name="Gharbi K."/>
            <person name="Hall N."/>
            <person name="Watson M."/>
            <person name="Adriaenssens E.M."/>
            <person name="Foster-Nyarko E."/>
            <person name="Jarju S."/>
            <person name="Secka A."/>
            <person name="Antonio M."/>
            <person name="Oren A."/>
            <person name="Chaudhuri R.R."/>
            <person name="La Ragione R."/>
            <person name="Hildebrand F."/>
            <person name="Pallen M.J."/>
        </authorList>
    </citation>
    <scope>NUCLEOTIDE SEQUENCE</scope>
    <source>
        <strain evidence="4">378</strain>
    </source>
</reference>
<sequence length="402" mass="44701">MFAQVQELHSWLQPYYQQFITTLLQGRLTSSIIISGHEGLGGNELALAMAQFYLCHHPSEHGACGTCSSCQMFKRLTHQDVGVAYATNADEFDKNLDFIDDMMGLMARKPSATRRSLRVDTMRKVTNFLNESAVSGGRGKVVIIHGAQLMGEGAANAILKTFEEPSPNSLIIMTTTSLEALLPTILSRASKIVLREVPVDEAVAYLLNHDNQKPWVPHFSFDFEGKEADYDSRLAAALEDCKGLKEPIGVERAQIALSLNSYAPLAAMQMLLAGDDLQVANVVNSIAQYVQSQVQWRSAQKKPLRTEFGREVITSMRKLAKPLQERLLSELLLETLKYKANVPVDELPLINYGRATCLESLQVDHIFAAMDKLRFIADRSPLIPSRASQALLRTWLQRLSAP</sequence>
<comment type="catalytic activity">
    <reaction evidence="3">
        <text>DNA(n) + a 2'-deoxyribonucleoside 5'-triphosphate = DNA(n+1) + diphosphate</text>
        <dbReference type="Rhea" id="RHEA:22508"/>
        <dbReference type="Rhea" id="RHEA-COMP:17339"/>
        <dbReference type="Rhea" id="RHEA-COMP:17340"/>
        <dbReference type="ChEBI" id="CHEBI:33019"/>
        <dbReference type="ChEBI" id="CHEBI:61560"/>
        <dbReference type="ChEBI" id="CHEBI:173112"/>
        <dbReference type="EC" id="2.7.7.7"/>
    </reaction>
</comment>
<dbReference type="Proteomes" id="UP000733611">
    <property type="component" value="Unassembled WGS sequence"/>
</dbReference>
<dbReference type="InterPro" id="IPR027417">
    <property type="entry name" value="P-loop_NTPase"/>
</dbReference>
<organism evidence="4 5">
    <name type="scientific">Candidatus Anaerobiospirillum pullicola</name>
    <dbReference type="NCBI Taxonomy" id="2838451"/>
    <lineage>
        <taxon>Bacteria</taxon>
        <taxon>Pseudomonadati</taxon>
        <taxon>Pseudomonadota</taxon>
        <taxon>Gammaproteobacteria</taxon>
        <taxon>Aeromonadales</taxon>
        <taxon>Succinivibrionaceae</taxon>
        <taxon>Anaerobiospirillum</taxon>
    </lineage>
</organism>
<dbReference type="GO" id="GO:0009360">
    <property type="term" value="C:DNA polymerase III complex"/>
    <property type="evidence" value="ECO:0007669"/>
    <property type="project" value="TreeGrafter"/>
</dbReference>
<evidence type="ECO:0000256" key="1">
    <source>
        <dbReference type="ARBA" id="ARBA00012417"/>
    </source>
</evidence>
<reference evidence="4" key="2">
    <citation type="submission" date="2021-04" db="EMBL/GenBank/DDBJ databases">
        <authorList>
            <person name="Gilroy R."/>
        </authorList>
    </citation>
    <scope>NUCLEOTIDE SEQUENCE</scope>
    <source>
        <strain evidence="4">378</strain>
    </source>
</reference>
<dbReference type="EMBL" id="JAHLFE010000185">
    <property type="protein sequence ID" value="MBU3844949.1"/>
    <property type="molecule type" value="Genomic_DNA"/>
</dbReference>
<keyword evidence="2" id="KW-0548">Nucleotidyltransferase</keyword>
<evidence type="ECO:0000256" key="2">
    <source>
        <dbReference type="ARBA" id="ARBA00022932"/>
    </source>
</evidence>